<protein>
    <recommendedName>
        <fullName evidence="3">Transmembrane protein</fullName>
    </recommendedName>
</protein>
<feature type="transmembrane region" description="Helical" evidence="1">
    <location>
        <begin position="79"/>
        <end position="99"/>
    </location>
</feature>
<name>A0A5B7AZ37_DAVIN</name>
<organism evidence="2">
    <name type="scientific">Davidia involucrata</name>
    <name type="common">Dove tree</name>
    <dbReference type="NCBI Taxonomy" id="16924"/>
    <lineage>
        <taxon>Eukaryota</taxon>
        <taxon>Viridiplantae</taxon>
        <taxon>Streptophyta</taxon>
        <taxon>Embryophyta</taxon>
        <taxon>Tracheophyta</taxon>
        <taxon>Spermatophyta</taxon>
        <taxon>Magnoliopsida</taxon>
        <taxon>eudicotyledons</taxon>
        <taxon>Gunneridae</taxon>
        <taxon>Pentapetalae</taxon>
        <taxon>asterids</taxon>
        <taxon>Cornales</taxon>
        <taxon>Nyssaceae</taxon>
        <taxon>Davidia</taxon>
    </lineage>
</organism>
<evidence type="ECO:0000256" key="1">
    <source>
        <dbReference type="SAM" id="Phobius"/>
    </source>
</evidence>
<gene>
    <name evidence="2" type="ORF">Din_030836</name>
</gene>
<proteinExistence type="predicted"/>
<accession>A0A5B7AZ37</accession>
<reference evidence="2" key="1">
    <citation type="submission" date="2019-08" db="EMBL/GenBank/DDBJ databases">
        <title>Reference gene set and small RNA set construction with multiple tissues from Davidia involucrata Baill.</title>
        <authorList>
            <person name="Yang H."/>
            <person name="Zhou C."/>
            <person name="Li G."/>
            <person name="Wang J."/>
            <person name="Gao P."/>
            <person name="Wang M."/>
            <person name="Wang R."/>
            <person name="Zhao Y."/>
        </authorList>
    </citation>
    <scope>NUCLEOTIDE SEQUENCE</scope>
    <source>
        <tissue evidence="2">Mixed with DoveR01_LX</tissue>
    </source>
</reference>
<keyword evidence="1" id="KW-0812">Transmembrane</keyword>
<feature type="transmembrane region" description="Helical" evidence="1">
    <location>
        <begin position="105"/>
        <end position="129"/>
    </location>
</feature>
<evidence type="ECO:0000313" key="2">
    <source>
        <dbReference type="EMBL" id="MPA61395.1"/>
    </source>
</evidence>
<evidence type="ECO:0008006" key="3">
    <source>
        <dbReference type="Google" id="ProtNLM"/>
    </source>
</evidence>
<dbReference type="EMBL" id="GHES01030836">
    <property type="protein sequence ID" value="MPA61395.1"/>
    <property type="molecule type" value="Transcribed_RNA"/>
</dbReference>
<keyword evidence="1" id="KW-0472">Membrane</keyword>
<dbReference type="AlphaFoldDB" id="A0A5B7AZ37"/>
<sequence>MKERLCLEVRNHHLHLHFHRRPPIAIHRPYWTVHTPYSPLLSLQASSLLRETHTHSIPKPFLSLLADSSLLPQSSPLRLIFYFFYVFNFCNYLICWGWGLLRWCLVVDGGVVCGDGSMVLAIVVLFAVVGL</sequence>
<keyword evidence="1" id="KW-1133">Transmembrane helix</keyword>